<protein>
    <submittedName>
        <fullName evidence="1">Uncharacterized protein</fullName>
    </submittedName>
</protein>
<dbReference type="VEuPathDB" id="FungiDB:PAAG_07612"/>
<proteinExistence type="predicted"/>
<dbReference type="Proteomes" id="UP000002059">
    <property type="component" value="Partially assembled WGS sequence"/>
</dbReference>
<dbReference type="HOGENOM" id="CLU_2321051_0_0_1"/>
<gene>
    <name evidence="1" type="ORF">PAAG_07612</name>
</gene>
<sequence>MPEWIFASLRNDLHLAFLDKTRTAKRSNYRLFQVSYAQAHLMGLKIKRMESTLESSRFQAEERPVDNDRHLREDQVHHVANTKRVSWKYLPTGLGMAKS</sequence>
<keyword evidence="2" id="KW-1185">Reference proteome</keyword>
<dbReference type="AlphaFoldDB" id="C1HAF8"/>
<reference evidence="1 2" key="1">
    <citation type="journal article" date="2011" name="PLoS Genet.">
        <title>Comparative genomic analysis of human fungal pathogens causing paracoccidioidomycosis.</title>
        <authorList>
            <person name="Desjardins C.A."/>
            <person name="Champion M.D."/>
            <person name="Holder J.W."/>
            <person name="Muszewska A."/>
            <person name="Goldberg J."/>
            <person name="Bailao A.M."/>
            <person name="Brigido M.M."/>
            <person name="Ferreira M.E."/>
            <person name="Garcia A.M."/>
            <person name="Grynberg M."/>
            <person name="Gujja S."/>
            <person name="Heiman D.I."/>
            <person name="Henn M.R."/>
            <person name="Kodira C.D."/>
            <person name="Leon-Narvaez H."/>
            <person name="Longo L.V."/>
            <person name="Ma L.J."/>
            <person name="Malavazi I."/>
            <person name="Matsuo A.L."/>
            <person name="Morais F.V."/>
            <person name="Pereira M."/>
            <person name="Rodriguez-Brito S."/>
            <person name="Sakthikumar S."/>
            <person name="Salem-Izacc S.M."/>
            <person name="Sykes S.M."/>
            <person name="Teixeira M.M."/>
            <person name="Vallejo M.C."/>
            <person name="Walter M.E."/>
            <person name="Yandava C."/>
            <person name="Young S."/>
            <person name="Zeng Q."/>
            <person name="Zucker J."/>
            <person name="Felipe M.S."/>
            <person name="Goldman G.H."/>
            <person name="Haas B.J."/>
            <person name="McEwen J.G."/>
            <person name="Nino-Vega G."/>
            <person name="Puccia R."/>
            <person name="San-Blas G."/>
            <person name="Soares C.M."/>
            <person name="Birren B.W."/>
            <person name="Cuomo C.A."/>
        </authorList>
    </citation>
    <scope>NUCLEOTIDE SEQUENCE [LARGE SCALE GENOMIC DNA]</scope>
    <source>
        <strain evidence="2">ATCC MYA-826 / Pb01</strain>
    </source>
</reference>
<organism evidence="1 2">
    <name type="scientific">Paracoccidioides lutzii (strain ATCC MYA-826 / Pb01)</name>
    <name type="common">Paracoccidioides brasiliensis</name>
    <dbReference type="NCBI Taxonomy" id="502779"/>
    <lineage>
        <taxon>Eukaryota</taxon>
        <taxon>Fungi</taxon>
        <taxon>Dikarya</taxon>
        <taxon>Ascomycota</taxon>
        <taxon>Pezizomycotina</taxon>
        <taxon>Eurotiomycetes</taxon>
        <taxon>Eurotiomycetidae</taxon>
        <taxon>Onygenales</taxon>
        <taxon>Ajellomycetaceae</taxon>
        <taxon>Paracoccidioides</taxon>
    </lineage>
</organism>
<name>C1HAF8_PARBA</name>
<dbReference type="OrthoDB" id="10322816at2759"/>
<dbReference type="GeneID" id="9093604"/>
<accession>C1HAF8</accession>
<dbReference type="EMBL" id="KN294017">
    <property type="protein sequence ID" value="EEH37331.2"/>
    <property type="molecule type" value="Genomic_DNA"/>
</dbReference>
<dbReference type="KEGG" id="pbl:PAAG_07612"/>
<dbReference type="RefSeq" id="XP_015700758.1">
    <property type="nucleotide sequence ID" value="XM_015846275.1"/>
</dbReference>
<evidence type="ECO:0000313" key="1">
    <source>
        <dbReference type="EMBL" id="EEH37331.2"/>
    </source>
</evidence>
<evidence type="ECO:0000313" key="2">
    <source>
        <dbReference type="Proteomes" id="UP000002059"/>
    </source>
</evidence>